<dbReference type="RefSeq" id="WP_188915770.1">
    <property type="nucleotide sequence ID" value="NZ_BMMF01000022.1"/>
</dbReference>
<accession>A0A917QL14</accession>
<feature type="region of interest" description="Disordered" evidence="6">
    <location>
        <begin position="150"/>
        <end position="216"/>
    </location>
</feature>
<name>A0A917QL14_9HYPH</name>
<evidence type="ECO:0000256" key="2">
    <source>
        <dbReference type="ARBA" id="ARBA00022729"/>
    </source>
</evidence>
<evidence type="ECO:0000313" key="7">
    <source>
        <dbReference type="EMBL" id="GGK55267.1"/>
    </source>
</evidence>
<evidence type="ECO:0000256" key="6">
    <source>
        <dbReference type="SAM" id="MobiDB-lite"/>
    </source>
</evidence>
<feature type="compositionally biased region" description="Low complexity" evidence="6">
    <location>
        <begin position="169"/>
        <end position="180"/>
    </location>
</feature>
<keyword evidence="3" id="KW-0472">Membrane</keyword>
<evidence type="ECO:0008006" key="9">
    <source>
        <dbReference type="Google" id="ProtNLM"/>
    </source>
</evidence>
<keyword evidence="8" id="KW-1185">Reference proteome</keyword>
<dbReference type="PANTHER" id="PTHR41164">
    <property type="entry name" value="CURLI PRODUCTION ASSEMBLY/TRANSPORT COMPONENT CSGG"/>
    <property type="match status" value="1"/>
</dbReference>
<keyword evidence="4" id="KW-0564">Palmitate</keyword>
<reference evidence="7 8" key="1">
    <citation type="journal article" date="2014" name="Int. J. Syst. Evol. Microbiol.">
        <title>Complete genome sequence of Corynebacterium casei LMG S-19264T (=DSM 44701T), isolated from a smear-ripened cheese.</title>
        <authorList>
            <consortium name="US DOE Joint Genome Institute (JGI-PGF)"/>
            <person name="Walter F."/>
            <person name="Albersmeier A."/>
            <person name="Kalinowski J."/>
            <person name="Ruckert C."/>
        </authorList>
    </citation>
    <scope>NUCLEOTIDE SEQUENCE [LARGE SCALE GENOMIC DNA]</scope>
    <source>
        <strain evidence="7 8">CGMCC 1.9161</strain>
    </source>
</reference>
<sequence>MKDAVRVDTNTRTGGVGARLLGIGGDVQYQQDTVTVSLRAVSTRSGEILASVMIENNLASYGVRGGNFSFVDLDKLLEIEAGATMNEPRQVAVRSAVEKAVAALVLEGADMGVWQFRDRELGRDLIAAYRAEKYGDPQVASVAPPAVAAVTPDPTRSVRTIPVPRPRETAATPSPASAAEGTVGSEPPPAEPPPPTPDEPALGALSPNRTLATLYE</sequence>
<evidence type="ECO:0000313" key="8">
    <source>
        <dbReference type="Proteomes" id="UP000600449"/>
    </source>
</evidence>
<dbReference type="Proteomes" id="UP000600449">
    <property type="component" value="Unassembled WGS sequence"/>
</dbReference>
<organism evidence="7 8">
    <name type="scientific">Salinarimonas ramus</name>
    <dbReference type="NCBI Taxonomy" id="690164"/>
    <lineage>
        <taxon>Bacteria</taxon>
        <taxon>Pseudomonadati</taxon>
        <taxon>Pseudomonadota</taxon>
        <taxon>Alphaproteobacteria</taxon>
        <taxon>Hyphomicrobiales</taxon>
        <taxon>Salinarimonadaceae</taxon>
        <taxon>Salinarimonas</taxon>
    </lineage>
</organism>
<feature type="compositionally biased region" description="Polar residues" evidence="6">
    <location>
        <begin position="207"/>
        <end position="216"/>
    </location>
</feature>
<protein>
    <recommendedName>
        <fullName evidence="9">Curli production assembly/transport component CsgG</fullName>
    </recommendedName>
</protein>
<dbReference type="AlphaFoldDB" id="A0A917QL14"/>
<keyword evidence="5" id="KW-0449">Lipoprotein</keyword>
<dbReference type="GO" id="GO:0030288">
    <property type="term" value="C:outer membrane-bounded periplasmic space"/>
    <property type="evidence" value="ECO:0007669"/>
    <property type="project" value="InterPro"/>
</dbReference>
<keyword evidence="2" id="KW-0732">Signal</keyword>
<proteinExistence type="predicted"/>
<dbReference type="EMBL" id="BMMF01000022">
    <property type="protein sequence ID" value="GGK55267.1"/>
    <property type="molecule type" value="Genomic_DNA"/>
</dbReference>
<dbReference type="Gene3D" id="3.40.50.10610">
    <property type="entry name" value="ABC-type transport auxiliary lipoprotein component"/>
    <property type="match status" value="1"/>
</dbReference>
<feature type="compositionally biased region" description="Pro residues" evidence="6">
    <location>
        <begin position="186"/>
        <end position="198"/>
    </location>
</feature>
<comment type="caution">
    <text evidence="7">The sequence shown here is derived from an EMBL/GenBank/DDBJ whole genome shotgun (WGS) entry which is preliminary data.</text>
</comment>
<keyword evidence="1" id="KW-1003">Cell membrane</keyword>
<gene>
    <name evidence="7" type="ORF">GCM10011322_47420</name>
</gene>
<evidence type="ECO:0000256" key="4">
    <source>
        <dbReference type="ARBA" id="ARBA00023139"/>
    </source>
</evidence>
<dbReference type="Pfam" id="PF03783">
    <property type="entry name" value="CsgG"/>
    <property type="match status" value="1"/>
</dbReference>
<evidence type="ECO:0000256" key="3">
    <source>
        <dbReference type="ARBA" id="ARBA00023136"/>
    </source>
</evidence>
<dbReference type="PANTHER" id="PTHR41164:SF1">
    <property type="entry name" value="CURLI PRODUCTION ASSEMBLY_TRANSPORT COMPONENT CSGG"/>
    <property type="match status" value="1"/>
</dbReference>
<evidence type="ECO:0000256" key="1">
    <source>
        <dbReference type="ARBA" id="ARBA00022475"/>
    </source>
</evidence>
<dbReference type="InterPro" id="IPR005534">
    <property type="entry name" value="Curli_assmbl/transp-comp_CsgG"/>
</dbReference>
<evidence type="ECO:0000256" key="5">
    <source>
        <dbReference type="ARBA" id="ARBA00023288"/>
    </source>
</evidence>